<evidence type="ECO:0000256" key="5">
    <source>
        <dbReference type="ARBA" id="ARBA00022970"/>
    </source>
</evidence>
<reference evidence="7 8" key="1">
    <citation type="submission" date="2018-08" db="EMBL/GenBank/DDBJ databases">
        <title>Sphingobium sp. EO9.</title>
        <authorList>
            <person name="Park Y."/>
            <person name="Kim K.H."/>
            <person name="Jeon C.O."/>
        </authorList>
    </citation>
    <scope>NUCLEOTIDE SEQUENCE [LARGE SCALE GENOMIC DNA]</scope>
    <source>
        <strain evidence="7 8">EO9</strain>
    </source>
</reference>
<organism evidence="7 8">
    <name type="scientific">Sphingobium terrigena</name>
    <dbReference type="NCBI Taxonomy" id="2304063"/>
    <lineage>
        <taxon>Bacteria</taxon>
        <taxon>Pseudomonadati</taxon>
        <taxon>Pseudomonadota</taxon>
        <taxon>Alphaproteobacteria</taxon>
        <taxon>Sphingomonadales</taxon>
        <taxon>Sphingomonadaceae</taxon>
        <taxon>Sphingobium</taxon>
    </lineage>
</organism>
<dbReference type="GO" id="GO:0005524">
    <property type="term" value="F:ATP binding"/>
    <property type="evidence" value="ECO:0007669"/>
    <property type="project" value="UniProtKB-KW"/>
</dbReference>
<comment type="similarity">
    <text evidence="1">Belongs to the ABC transporter superfamily.</text>
</comment>
<evidence type="ECO:0000313" key="7">
    <source>
        <dbReference type="EMBL" id="RJG53255.1"/>
    </source>
</evidence>
<keyword evidence="8" id="KW-1185">Reference proteome</keyword>
<feature type="domain" description="ABC transporter" evidence="6">
    <location>
        <begin position="5"/>
        <end position="237"/>
    </location>
</feature>
<dbReference type="RefSeq" id="WP_119748432.1">
    <property type="nucleotide sequence ID" value="NZ_QVRA01000017.1"/>
</dbReference>
<dbReference type="Pfam" id="PF00005">
    <property type="entry name" value="ABC_tran"/>
    <property type="match status" value="1"/>
</dbReference>
<gene>
    <name evidence="7" type="primary">urtE</name>
    <name evidence="7" type="ORF">D0Z70_16735</name>
</gene>
<accession>A0A418YPI5</accession>
<dbReference type="PROSITE" id="PS50893">
    <property type="entry name" value="ABC_TRANSPORTER_2"/>
    <property type="match status" value="1"/>
</dbReference>
<evidence type="ECO:0000256" key="4">
    <source>
        <dbReference type="ARBA" id="ARBA00022840"/>
    </source>
</evidence>
<evidence type="ECO:0000256" key="2">
    <source>
        <dbReference type="ARBA" id="ARBA00022448"/>
    </source>
</evidence>
<protein>
    <submittedName>
        <fullName evidence="7">Urea ABC transporter ATP-binding subunit UrtE</fullName>
    </submittedName>
</protein>
<dbReference type="AlphaFoldDB" id="A0A418YPI5"/>
<dbReference type="PANTHER" id="PTHR43820">
    <property type="entry name" value="HIGH-AFFINITY BRANCHED-CHAIN AMINO ACID TRANSPORT ATP-BINDING PROTEIN LIVF"/>
    <property type="match status" value="1"/>
</dbReference>
<sequence length="237" mass="25607">MSALLEMDGLSSAYGQSQVLWDVELTLARGQVMALIGRNGVGKTTLLHTIMGTRPVTGGTIRFDGQDITALPAHKRSRAGIGFVPQGRHVFPQLTVMENLETGLSALTGRGGGAAKVPPHIFDLFPKLYDIRARAAGFLSGGEQQQLAIGRALAGEPSLLLLDEPTEGIQPNVVQQIEAALVHVRDQLGMTVLVVEQYLDFVWRFADRYCAMQNGRIIRQGAIAEESAKDVAHLVQI</sequence>
<dbReference type="InterPro" id="IPR052156">
    <property type="entry name" value="BCAA_Transport_ATP-bd_LivF"/>
</dbReference>
<keyword evidence="5" id="KW-0029">Amino-acid transport</keyword>
<dbReference type="OrthoDB" id="7465047at2"/>
<dbReference type="InterPro" id="IPR003593">
    <property type="entry name" value="AAA+_ATPase"/>
</dbReference>
<dbReference type="Proteomes" id="UP000283469">
    <property type="component" value="Unassembled WGS sequence"/>
</dbReference>
<dbReference type="GO" id="GO:0015658">
    <property type="term" value="F:branched-chain amino acid transmembrane transporter activity"/>
    <property type="evidence" value="ECO:0007669"/>
    <property type="project" value="TreeGrafter"/>
</dbReference>
<evidence type="ECO:0000256" key="3">
    <source>
        <dbReference type="ARBA" id="ARBA00022741"/>
    </source>
</evidence>
<proteinExistence type="inferred from homology"/>
<dbReference type="InterPro" id="IPR017780">
    <property type="entry name" value="ABC_transptr_urea_ATP-bd_UrtE"/>
</dbReference>
<dbReference type="EMBL" id="QVRA01000017">
    <property type="protein sequence ID" value="RJG53255.1"/>
    <property type="molecule type" value="Genomic_DNA"/>
</dbReference>
<dbReference type="NCBIfam" id="TIGR03410">
    <property type="entry name" value="urea_trans_UrtE"/>
    <property type="match status" value="1"/>
</dbReference>
<keyword evidence="2" id="KW-0813">Transport</keyword>
<evidence type="ECO:0000259" key="6">
    <source>
        <dbReference type="PROSITE" id="PS50893"/>
    </source>
</evidence>
<evidence type="ECO:0000256" key="1">
    <source>
        <dbReference type="ARBA" id="ARBA00005417"/>
    </source>
</evidence>
<evidence type="ECO:0000313" key="8">
    <source>
        <dbReference type="Proteomes" id="UP000283469"/>
    </source>
</evidence>
<comment type="caution">
    <text evidence="7">The sequence shown here is derived from an EMBL/GenBank/DDBJ whole genome shotgun (WGS) entry which is preliminary data.</text>
</comment>
<dbReference type="CDD" id="cd03224">
    <property type="entry name" value="ABC_TM1139_LivF_branched"/>
    <property type="match status" value="1"/>
</dbReference>
<dbReference type="InterPro" id="IPR003439">
    <property type="entry name" value="ABC_transporter-like_ATP-bd"/>
</dbReference>
<keyword evidence="4 7" id="KW-0067">ATP-binding</keyword>
<dbReference type="PANTHER" id="PTHR43820:SF5">
    <property type="entry name" value="HIGH-AFFINITY BRANCHED-CHAIN AMINO ACID TRANSPORT ATP-BINDING PROTEIN"/>
    <property type="match status" value="1"/>
</dbReference>
<name>A0A418YPI5_9SPHN</name>
<dbReference type="InterPro" id="IPR027417">
    <property type="entry name" value="P-loop_NTPase"/>
</dbReference>
<dbReference type="SUPFAM" id="SSF52540">
    <property type="entry name" value="P-loop containing nucleoside triphosphate hydrolases"/>
    <property type="match status" value="1"/>
</dbReference>
<dbReference type="GO" id="GO:0015807">
    <property type="term" value="P:L-amino acid transport"/>
    <property type="evidence" value="ECO:0007669"/>
    <property type="project" value="TreeGrafter"/>
</dbReference>
<keyword evidence="3" id="KW-0547">Nucleotide-binding</keyword>
<dbReference type="SMART" id="SM00382">
    <property type="entry name" value="AAA"/>
    <property type="match status" value="1"/>
</dbReference>
<dbReference type="GO" id="GO:0016887">
    <property type="term" value="F:ATP hydrolysis activity"/>
    <property type="evidence" value="ECO:0007669"/>
    <property type="project" value="InterPro"/>
</dbReference>
<dbReference type="Gene3D" id="3.40.50.300">
    <property type="entry name" value="P-loop containing nucleotide triphosphate hydrolases"/>
    <property type="match status" value="1"/>
</dbReference>